<sequence>MKEWQLGSGVVLRSATLADVPSLLAICLQTADSGKDASNLHNLPDLVGEIYAAPYAIYEPDFAFVLVANDRQVGYVLGALDTSKFEAVLEVKYWPRTKAKYESISTELLAHDVELLGELDKQGSSDPAIISKYPSHLHIDIIESHQGVGYGKAMIEHLLNELRIAGSRGVHLHMAATNDRALNFYTKFGFTEIHSDENEKILALTF</sequence>
<dbReference type="Pfam" id="PF00583">
    <property type="entry name" value="Acetyltransf_1"/>
    <property type="match status" value="1"/>
</dbReference>
<dbReference type="AlphaFoldDB" id="A0A6J7HW62"/>
<organism evidence="2">
    <name type="scientific">freshwater metagenome</name>
    <dbReference type="NCBI Taxonomy" id="449393"/>
    <lineage>
        <taxon>unclassified sequences</taxon>
        <taxon>metagenomes</taxon>
        <taxon>ecological metagenomes</taxon>
    </lineage>
</organism>
<dbReference type="SUPFAM" id="SSF55729">
    <property type="entry name" value="Acyl-CoA N-acyltransferases (Nat)"/>
    <property type="match status" value="1"/>
</dbReference>
<dbReference type="InterPro" id="IPR051822">
    <property type="entry name" value="Glycosyl_Hydrolase_84"/>
</dbReference>
<accession>A0A6J7HW62</accession>
<dbReference type="EMBL" id="CAFBMZ010000019">
    <property type="protein sequence ID" value="CAB4921160.1"/>
    <property type="molecule type" value="Genomic_DNA"/>
</dbReference>
<dbReference type="PROSITE" id="PS51186">
    <property type="entry name" value="GNAT"/>
    <property type="match status" value="1"/>
</dbReference>
<evidence type="ECO:0000313" key="2">
    <source>
        <dbReference type="EMBL" id="CAB4921160.1"/>
    </source>
</evidence>
<dbReference type="CDD" id="cd04301">
    <property type="entry name" value="NAT_SF"/>
    <property type="match status" value="1"/>
</dbReference>
<feature type="domain" description="N-acetyltransferase" evidence="1">
    <location>
        <begin position="10"/>
        <end position="206"/>
    </location>
</feature>
<reference evidence="2" key="1">
    <citation type="submission" date="2020-05" db="EMBL/GenBank/DDBJ databases">
        <authorList>
            <person name="Chiriac C."/>
            <person name="Salcher M."/>
            <person name="Ghai R."/>
            <person name="Kavagutti S V."/>
        </authorList>
    </citation>
    <scope>NUCLEOTIDE SEQUENCE</scope>
</reference>
<dbReference type="PANTHER" id="PTHR13170:SF16">
    <property type="entry name" value="PROTEIN O-GLCNACASE"/>
    <property type="match status" value="1"/>
</dbReference>
<dbReference type="GO" id="GO:0009100">
    <property type="term" value="P:glycoprotein metabolic process"/>
    <property type="evidence" value="ECO:0007669"/>
    <property type="project" value="TreeGrafter"/>
</dbReference>
<proteinExistence type="predicted"/>
<name>A0A6J7HW62_9ZZZZ</name>
<dbReference type="Gene3D" id="3.40.630.30">
    <property type="match status" value="1"/>
</dbReference>
<protein>
    <submittedName>
        <fullName evidence="2">Unannotated protein</fullName>
    </submittedName>
</protein>
<gene>
    <name evidence="2" type="ORF">UFOPK3684_00404</name>
</gene>
<dbReference type="GO" id="GO:0016747">
    <property type="term" value="F:acyltransferase activity, transferring groups other than amino-acyl groups"/>
    <property type="evidence" value="ECO:0007669"/>
    <property type="project" value="InterPro"/>
</dbReference>
<evidence type="ECO:0000259" key="1">
    <source>
        <dbReference type="PROSITE" id="PS51186"/>
    </source>
</evidence>
<dbReference type="GO" id="GO:0016231">
    <property type="term" value="F:beta-N-acetylglucosaminidase activity"/>
    <property type="evidence" value="ECO:0007669"/>
    <property type="project" value="TreeGrafter"/>
</dbReference>
<dbReference type="PANTHER" id="PTHR13170">
    <property type="entry name" value="O-GLCNACASE"/>
    <property type="match status" value="1"/>
</dbReference>
<dbReference type="InterPro" id="IPR000182">
    <property type="entry name" value="GNAT_dom"/>
</dbReference>
<dbReference type="InterPro" id="IPR016181">
    <property type="entry name" value="Acyl_CoA_acyltransferase"/>
</dbReference>